<evidence type="ECO:0000313" key="2">
    <source>
        <dbReference type="Proteomes" id="UP001341840"/>
    </source>
</evidence>
<name>A0ABU6W3H9_9FABA</name>
<accession>A0ABU6W3H9</accession>
<sequence length="54" mass="6056">MADHTNQRRTIADYQLEKLEASAMGTQVACGICGGPHENHNCMLTQENQFYAEQ</sequence>
<dbReference type="Proteomes" id="UP001341840">
    <property type="component" value="Unassembled WGS sequence"/>
</dbReference>
<comment type="caution">
    <text evidence="1">The sequence shown here is derived from an EMBL/GenBank/DDBJ whole genome shotgun (WGS) entry which is preliminary data.</text>
</comment>
<evidence type="ECO:0000313" key="1">
    <source>
        <dbReference type="EMBL" id="MED6179210.1"/>
    </source>
</evidence>
<keyword evidence="2" id="KW-1185">Reference proteome</keyword>
<reference evidence="1 2" key="1">
    <citation type="journal article" date="2023" name="Plants (Basel)">
        <title>Bridging the Gap: Combining Genomics and Transcriptomics Approaches to Understand Stylosanthes scabra, an Orphan Legume from the Brazilian Caatinga.</title>
        <authorList>
            <person name="Ferreira-Neto J.R.C."/>
            <person name="da Silva M.D."/>
            <person name="Binneck E."/>
            <person name="de Melo N.F."/>
            <person name="da Silva R.H."/>
            <person name="de Melo A.L.T.M."/>
            <person name="Pandolfi V."/>
            <person name="Bustamante F.O."/>
            <person name="Brasileiro-Vidal A.C."/>
            <person name="Benko-Iseppon A.M."/>
        </authorList>
    </citation>
    <scope>NUCLEOTIDE SEQUENCE [LARGE SCALE GENOMIC DNA]</scope>
    <source>
        <tissue evidence="1">Leaves</tissue>
    </source>
</reference>
<feature type="non-terminal residue" evidence="1">
    <location>
        <position position="54"/>
    </location>
</feature>
<gene>
    <name evidence="1" type="ORF">PIB30_114989</name>
</gene>
<organism evidence="1 2">
    <name type="scientific">Stylosanthes scabra</name>
    <dbReference type="NCBI Taxonomy" id="79078"/>
    <lineage>
        <taxon>Eukaryota</taxon>
        <taxon>Viridiplantae</taxon>
        <taxon>Streptophyta</taxon>
        <taxon>Embryophyta</taxon>
        <taxon>Tracheophyta</taxon>
        <taxon>Spermatophyta</taxon>
        <taxon>Magnoliopsida</taxon>
        <taxon>eudicotyledons</taxon>
        <taxon>Gunneridae</taxon>
        <taxon>Pentapetalae</taxon>
        <taxon>rosids</taxon>
        <taxon>fabids</taxon>
        <taxon>Fabales</taxon>
        <taxon>Fabaceae</taxon>
        <taxon>Papilionoideae</taxon>
        <taxon>50 kb inversion clade</taxon>
        <taxon>dalbergioids sensu lato</taxon>
        <taxon>Dalbergieae</taxon>
        <taxon>Pterocarpus clade</taxon>
        <taxon>Stylosanthes</taxon>
    </lineage>
</organism>
<dbReference type="EMBL" id="JASCZI010162605">
    <property type="protein sequence ID" value="MED6179210.1"/>
    <property type="molecule type" value="Genomic_DNA"/>
</dbReference>
<protein>
    <submittedName>
        <fullName evidence="1">Uncharacterized protein</fullName>
    </submittedName>
</protein>
<proteinExistence type="predicted"/>